<reference evidence="2" key="1">
    <citation type="journal article" date="2021" name="Sci. Rep.">
        <title>Diploid genomic architecture of Nitzschia inconspicua, an elite biomass production diatom.</title>
        <authorList>
            <person name="Oliver A."/>
            <person name="Podell S."/>
            <person name="Pinowska A."/>
            <person name="Traller J.C."/>
            <person name="Smith S.R."/>
            <person name="McClure R."/>
            <person name="Beliaev A."/>
            <person name="Bohutskyi P."/>
            <person name="Hill E.A."/>
            <person name="Rabines A."/>
            <person name="Zheng H."/>
            <person name="Allen L.Z."/>
            <person name="Kuo A."/>
            <person name="Grigoriev I.V."/>
            <person name="Allen A.E."/>
            <person name="Hazlebeck D."/>
            <person name="Allen E.E."/>
        </authorList>
    </citation>
    <scope>NUCLEOTIDE SEQUENCE</scope>
    <source>
        <strain evidence="2">Hildebrandi</strain>
    </source>
</reference>
<proteinExistence type="predicted"/>
<evidence type="ECO:0000256" key="1">
    <source>
        <dbReference type="SAM" id="MobiDB-lite"/>
    </source>
</evidence>
<sequence length="492" mass="54915">MVSLKRSNNRSRNDCDGHLFLRRESKDTQCTEEPLLTVSSLGDVEEDSISFSSSSSLRDDEKVIQVELDTTVHSGAANSSASRGNTDLERPSLVQFSTVEIRSYRIVLGDNPSVTSGVPVTLDWLYDECMVCDVSDYEDSRPARRDRAQMMLPAGYRARLVMDTGSSRKEIQQRQKEVNIQRNQRRRTLELEHLDRLEEVMKRTWKILSGKKKREKKFIQQATSFAAVQANYNQTDPNSDSRCIYLENDLVVTSYVPLSRRVPSNLASSSSSSSPTNDDAIPTDPEALFEMEGWKNIADDLHQFPLFAVATPEGIPVAYQVTLNEEQTYNIPFFFCSVEEALQELDNAKQINRGSEHAEDMKIVPFPLGTAFRLWCTDQAVIVPSKASITQAGAPPGTNPIGQTVPMWACLEISEEMENGKPRLPIFMDLEDANAAVMEAVGADGGKLDDFEVVCLSLSGAIEQLATVPEDTPSFHFIPPSSSLKYIEEYQS</sequence>
<keyword evidence="3" id="KW-1185">Reference proteome</keyword>
<dbReference type="Proteomes" id="UP000693970">
    <property type="component" value="Unassembled WGS sequence"/>
</dbReference>
<accession>A0A9K3Q612</accession>
<comment type="caution">
    <text evidence="2">The sequence shown here is derived from an EMBL/GenBank/DDBJ whole genome shotgun (WGS) entry which is preliminary data.</text>
</comment>
<evidence type="ECO:0000313" key="3">
    <source>
        <dbReference type="Proteomes" id="UP000693970"/>
    </source>
</evidence>
<organism evidence="2 3">
    <name type="scientific">Nitzschia inconspicua</name>
    <dbReference type="NCBI Taxonomy" id="303405"/>
    <lineage>
        <taxon>Eukaryota</taxon>
        <taxon>Sar</taxon>
        <taxon>Stramenopiles</taxon>
        <taxon>Ochrophyta</taxon>
        <taxon>Bacillariophyta</taxon>
        <taxon>Bacillariophyceae</taxon>
        <taxon>Bacillariophycidae</taxon>
        <taxon>Bacillariales</taxon>
        <taxon>Bacillariaceae</taxon>
        <taxon>Nitzschia</taxon>
    </lineage>
</organism>
<reference evidence="2" key="2">
    <citation type="submission" date="2021-04" db="EMBL/GenBank/DDBJ databases">
        <authorList>
            <person name="Podell S."/>
        </authorList>
    </citation>
    <scope>NUCLEOTIDE SEQUENCE</scope>
    <source>
        <strain evidence="2">Hildebrandi</strain>
    </source>
</reference>
<gene>
    <name evidence="2" type="ORF">IV203_018063</name>
</gene>
<dbReference type="EMBL" id="JAGRRH010000003">
    <property type="protein sequence ID" value="KAG7371921.1"/>
    <property type="molecule type" value="Genomic_DNA"/>
</dbReference>
<dbReference type="OrthoDB" id="40009at2759"/>
<feature type="region of interest" description="Disordered" evidence="1">
    <location>
        <begin position="264"/>
        <end position="283"/>
    </location>
</feature>
<name>A0A9K3Q612_9STRA</name>
<evidence type="ECO:0000313" key="2">
    <source>
        <dbReference type="EMBL" id="KAG7371921.1"/>
    </source>
</evidence>
<dbReference type="AlphaFoldDB" id="A0A9K3Q612"/>
<protein>
    <submittedName>
        <fullName evidence="2">Uncharacterized protein</fullName>
    </submittedName>
</protein>